<feature type="domain" description="EF-hand" evidence="2">
    <location>
        <begin position="676"/>
        <end position="711"/>
    </location>
</feature>
<feature type="compositionally biased region" description="Low complexity" evidence="1">
    <location>
        <begin position="362"/>
        <end position="371"/>
    </location>
</feature>
<sequence length="833" mass="89139">MGNTGSSQAPVWAAPSSITASTSPLGVLRRLTTSSAVNCIGRYRSQSQTLHIFDSGSLEDLCDDLASECKQFADPAFRHHLIALFTGTNDRRSHALPHEASAVSRGSAASAAGASTVTAPFQDANDAADGNQEGEELPRIQVDSLAVFASLLFLSDGALVEKMEHCIRLLCWTQEPQVDPASVFLLLAALARGVALLKEDAPPSVLLIGEVLSRLEKRATVITASAKFSIETNGTDQQSGDAQTSSQPFLIRPAATVASAGPHSPVFFAGLPSVVVEGLHKLDGVVWAAESVWESLADDAAVRAYHDRVTQVFFSEQIDERLVTLSTNFKRLLQRVCNPEAYRAEQRSGGAATQQARHGGTRSSRMSKSSAAAGWGTAHDLTPLSWRQVNVLLRCCGSKAVTALLLDEMQFEASMACHEVGICWKKWADEPLREAFDEDEVSAEVLGTPAESSSPPLSSTGTKTASGSAGGSAAPAGSLASPSTGNARKPASAPASTEAPSDTDGATHPAVASSGGKLTSPDTAAGSAGSPPSGNGDGGETVEGTGGGDRVTFAKPAWKFVASSGPFVWSDDLQMFFTPLLAFSAIDCHGEGVISSRHLDLLLSFLKQLDPVHGGFYSRLEKVLSADTRALFSIPSDVPDPFTQLRAELSPEKQQIRLLRFGITMAVCAAIQDRRQHETSLNNRFRRFDVDKSGFILTADMQLLLTEMIRKATEIDDASTAVEQALQNVVDKYMNLFVGPTVERVDYATFLSAYDRVRKTSLKLREEIMELAAVFEPEPARRQSRARPELKVRQSSSSTRIRASLLRKNSRANKGSSRSVIGDDSIRNLFSKK</sequence>
<protein>
    <submittedName>
        <fullName evidence="3">Putative EF hand domain-containing protein</fullName>
    </submittedName>
</protein>
<feature type="compositionally biased region" description="Basic and acidic residues" evidence="1">
    <location>
        <begin position="780"/>
        <end position="792"/>
    </location>
</feature>
<name>F0VQQ2_NEOCL</name>
<dbReference type="OrthoDB" id="331054at2759"/>
<dbReference type="Gene3D" id="1.10.238.10">
    <property type="entry name" value="EF-hand"/>
    <property type="match status" value="1"/>
</dbReference>
<dbReference type="OMA" id="FAKPAWK"/>
<feature type="region of interest" description="Disordered" evidence="1">
    <location>
        <begin position="438"/>
        <end position="549"/>
    </location>
</feature>
<proteinExistence type="predicted"/>
<feature type="compositionally biased region" description="Gly residues" evidence="1">
    <location>
        <begin position="535"/>
        <end position="549"/>
    </location>
</feature>
<dbReference type="VEuPathDB" id="ToxoDB:NCLIV_064750"/>
<dbReference type="Proteomes" id="UP000007494">
    <property type="component" value="Chromosome XII"/>
</dbReference>
<feature type="region of interest" description="Disordered" evidence="1">
    <location>
        <begin position="780"/>
        <end position="819"/>
    </location>
</feature>
<evidence type="ECO:0000256" key="1">
    <source>
        <dbReference type="SAM" id="MobiDB-lite"/>
    </source>
</evidence>
<organism evidence="3 4">
    <name type="scientific">Neospora caninum (strain Liverpool)</name>
    <dbReference type="NCBI Taxonomy" id="572307"/>
    <lineage>
        <taxon>Eukaryota</taxon>
        <taxon>Sar</taxon>
        <taxon>Alveolata</taxon>
        <taxon>Apicomplexa</taxon>
        <taxon>Conoidasida</taxon>
        <taxon>Coccidia</taxon>
        <taxon>Eucoccidiorida</taxon>
        <taxon>Eimeriorina</taxon>
        <taxon>Sarcocystidae</taxon>
        <taxon>Neospora</taxon>
    </lineage>
</organism>
<dbReference type="InterPro" id="IPR002048">
    <property type="entry name" value="EF_hand_dom"/>
</dbReference>
<keyword evidence="4" id="KW-1185">Reference proteome</keyword>
<accession>F0VQQ2</accession>
<gene>
    <name evidence="3" type="ORF">NCLIV_064750</name>
</gene>
<feature type="compositionally biased region" description="Low complexity" evidence="1">
    <location>
        <begin position="457"/>
        <end position="500"/>
    </location>
</feature>
<feature type="region of interest" description="Disordered" evidence="1">
    <location>
        <begin position="344"/>
        <end position="371"/>
    </location>
</feature>
<evidence type="ECO:0000259" key="2">
    <source>
        <dbReference type="PROSITE" id="PS50222"/>
    </source>
</evidence>
<dbReference type="AlphaFoldDB" id="F0VQQ2"/>
<feature type="compositionally biased region" description="Low complexity" evidence="1">
    <location>
        <begin position="519"/>
        <end position="534"/>
    </location>
</feature>
<dbReference type="eggNOG" id="ENOG502QZ42">
    <property type="taxonomic scope" value="Eukaryota"/>
</dbReference>
<dbReference type="PROSITE" id="PS50222">
    <property type="entry name" value="EF_HAND_2"/>
    <property type="match status" value="1"/>
</dbReference>
<dbReference type="RefSeq" id="XP_003886075.1">
    <property type="nucleotide sequence ID" value="XM_003886026.1"/>
</dbReference>
<evidence type="ECO:0000313" key="3">
    <source>
        <dbReference type="EMBL" id="CBZ56049.1"/>
    </source>
</evidence>
<dbReference type="InParanoid" id="F0VQQ2"/>
<dbReference type="GO" id="GO:0005509">
    <property type="term" value="F:calcium ion binding"/>
    <property type="evidence" value="ECO:0007669"/>
    <property type="project" value="InterPro"/>
</dbReference>
<dbReference type="EMBL" id="FR823393">
    <property type="protein sequence ID" value="CBZ56049.1"/>
    <property type="molecule type" value="Genomic_DNA"/>
</dbReference>
<evidence type="ECO:0000313" key="4">
    <source>
        <dbReference type="Proteomes" id="UP000007494"/>
    </source>
</evidence>
<dbReference type="GeneID" id="13445679"/>
<reference evidence="4" key="1">
    <citation type="journal article" date="2012" name="PLoS Pathog.">
        <title>Comparative genomics of the apicomplexan parasites Toxoplasma gondii and Neospora caninum: Coccidia differing in host range and transmission strategy.</title>
        <authorList>
            <person name="Reid A.J."/>
            <person name="Vermont S.J."/>
            <person name="Cotton J.A."/>
            <person name="Harris D."/>
            <person name="Hill-Cawthorne G.A."/>
            <person name="Konen-Waisman S."/>
            <person name="Latham S.M."/>
            <person name="Mourier T."/>
            <person name="Norton R."/>
            <person name="Quail M.A."/>
            <person name="Sanders M."/>
            <person name="Shanmugam D."/>
            <person name="Sohal A."/>
            <person name="Wasmuth J.D."/>
            <person name="Brunk B."/>
            <person name="Grigg M.E."/>
            <person name="Howard J.C."/>
            <person name="Parkinson J."/>
            <person name="Roos D.S."/>
            <person name="Trees A.J."/>
            <person name="Berriman M."/>
            <person name="Pain A."/>
            <person name="Wastling J.M."/>
        </authorList>
    </citation>
    <scope>NUCLEOTIDE SEQUENCE [LARGE SCALE GENOMIC DNA]</scope>
    <source>
        <strain evidence="4">Liverpool</strain>
    </source>
</reference>